<evidence type="ECO:0000256" key="1">
    <source>
        <dbReference type="SAM" id="SignalP"/>
    </source>
</evidence>
<gene>
    <name evidence="2" type="ORF">M408DRAFT_326388</name>
</gene>
<keyword evidence="1" id="KW-0732">Signal</keyword>
<sequence>MAGLFTIVVLAASLTANAAPSTIGSMLLRRAIPSLGSFGVSEACQNGLTSLINSPASTCLNIPGTVAILSTVENSSWIPPTNAWASTFCAAEACTSDQITSTLNTAADACSTELASTGLDRDFIIQQAIQYLPVVKSAICLRDSGNSNKLCAITTLEAVQTAFGAPLTPTLVSQRYHDVLEVNDTLAAQLACTSCAAKALDLVTPSIPEPYLGQVTSFFDFHCGANFTTTSPTSTIAVVTGTQAQLAAQATASRNASGPLAAPGALLGVIGFFSAVASLF</sequence>
<dbReference type="HOGENOM" id="CLU_084277_0_0_1"/>
<dbReference type="Proteomes" id="UP000054097">
    <property type="component" value="Unassembled WGS sequence"/>
</dbReference>
<feature type="signal peptide" evidence="1">
    <location>
        <begin position="1"/>
        <end position="18"/>
    </location>
</feature>
<dbReference type="EMBL" id="KN824279">
    <property type="protein sequence ID" value="KIM32608.1"/>
    <property type="molecule type" value="Genomic_DNA"/>
</dbReference>
<dbReference type="PANTHER" id="PTHR34862">
    <property type="entry name" value="SPARK DOMAIN-CONTAINING PROTEIN"/>
    <property type="match status" value="1"/>
</dbReference>
<evidence type="ECO:0000313" key="2">
    <source>
        <dbReference type="EMBL" id="KIM32608.1"/>
    </source>
</evidence>
<dbReference type="OrthoDB" id="2536450at2759"/>
<dbReference type="PANTHER" id="PTHR34862:SF1">
    <property type="entry name" value="SPARK DOMAIN-CONTAINING PROTEIN"/>
    <property type="match status" value="1"/>
</dbReference>
<accession>A0A0C2X307</accession>
<feature type="chain" id="PRO_5002158699" evidence="1">
    <location>
        <begin position="19"/>
        <end position="280"/>
    </location>
</feature>
<name>A0A0C2X307_SERVB</name>
<dbReference type="AlphaFoldDB" id="A0A0C2X307"/>
<organism evidence="2 3">
    <name type="scientific">Serendipita vermifera MAFF 305830</name>
    <dbReference type="NCBI Taxonomy" id="933852"/>
    <lineage>
        <taxon>Eukaryota</taxon>
        <taxon>Fungi</taxon>
        <taxon>Dikarya</taxon>
        <taxon>Basidiomycota</taxon>
        <taxon>Agaricomycotina</taxon>
        <taxon>Agaricomycetes</taxon>
        <taxon>Sebacinales</taxon>
        <taxon>Serendipitaceae</taxon>
        <taxon>Serendipita</taxon>
    </lineage>
</organism>
<dbReference type="STRING" id="933852.A0A0C2X307"/>
<reference evidence="3" key="2">
    <citation type="submission" date="2015-01" db="EMBL/GenBank/DDBJ databases">
        <title>Evolutionary Origins and Diversification of the Mycorrhizal Mutualists.</title>
        <authorList>
            <consortium name="DOE Joint Genome Institute"/>
            <consortium name="Mycorrhizal Genomics Consortium"/>
            <person name="Kohler A."/>
            <person name="Kuo A."/>
            <person name="Nagy L.G."/>
            <person name="Floudas D."/>
            <person name="Copeland A."/>
            <person name="Barry K.W."/>
            <person name="Cichocki N."/>
            <person name="Veneault-Fourrey C."/>
            <person name="LaButti K."/>
            <person name="Lindquist E.A."/>
            <person name="Lipzen A."/>
            <person name="Lundell T."/>
            <person name="Morin E."/>
            <person name="Murat C."/>
            <person name="Riley R."/>
            <person name="Ohm R."/>
            <person name="Sun H."/>
            <person name="Tunlid A."/>
            <person name="Henrissat B."/>
            <person name="Grigoriev I.V."/>
            <person name="Hibbett D.S."/>
            <person name="Martin F."/>
        </authorList>
    </citation>
    <scope>NUCLEOTIDE SEQUENCE [LARGE SCALE GENOMIC DNA]</scope>
    <source>
        <strain evidence="3">MAFF 305830</strain>
    </source>
</reference>
<keyword evidence="3" id="KW-1185">Reference proteome</keyword>
<reference evidence="2 3" key="1">
    <citation type="submission" date="2014-04" db="EMBL/GenBank/DDBJ databases">
        <authorList>
            <consortium name="DOE Joint Genome Institute"/>
            <person name="Kuo A."/>
            <person name="Zuccaro A."/>
            <person name="Kohler A."/>
            <person name="Nagy L.G."/>
            <person name="Floudas D."/>
            <person name="Copeland A."/>
            <person name="Barry K.W."/>
            <person name="Cichocki N."/>
            <person name="Veneault-Fourrey C."/>
            <person name="LaButti K."/>
            <person name="Lindquist E.A."/>
            <person name="Lipzen A."/>
            <person name="Lundell T."/>
            <person name="Morin E."/>
            <person name="Murat C."/>
            <person name="Sun H."/>
            <person name="Tunlid A."/>
            <person name="Henrissat B."/>
            <person name="Grigoriev I.V."/>
            <person name="Hibbett D.S."/>
            <person name="Martin F."/>
            <person name="Nordberg H.P."/>
            <person name="Cantor M.N."/>
            <person name="Hua S.X."/>
        </authorList>
    </citation>
    <scope>NUCLEOTIDE SEQUENCE [LARGE SCALE GENOMIC DNA]</scope>
    <source>
        <strain evidence="2 3">MAFF 305830</strain>
    </source>
</reference>
<protein>
    <submittedName>
        <fullName evidence="2">Uncharacterized protein</fullName>
    </submittedName>
</protein>
<evidence type="ECO:0000313" key="3">
    <source>
        <dbReference type="Proteomes" id="UP000054097"/>
    </source>
</evidence>
<proteinExistence type="predicted"/>